<name>A0AA39WRG3_9PEZI</name>
<reference evidence="2" key="1">
    <citation type="submission" date="2023-06" db="EMBL/GenBank/DDBJ databases">
        <title>Genome-scale phylogeny and comparative genomics of the fungal order Sordariales.</title>
        <authorList>
            <consortium name="Lawrence Berkeley National Laboratory"/>
            <person name="Hensen N."/>
            <person name="Bonometti L."/>
            <person name="Westerberg I."/>
            <person name="Brannstrom I.O."/>
            <person name="Guillou S."/>
            <person name="Cros-Aarteil S."/>
            <person name="Calhoun S."/>
            <person name="Haridas S."/>
            <person name="Kuo A."/>
            <person name="Mondo S."/>
            <person name="Pangilinan J."/>
            <person name="Riley R."/>
            <person name="Labutti K."/>
            <person name="Andreopoulos B."/>
            <person name="Lipzen A."/>
            <person name="Chen C."/>
            <person name="Yanf M."/>
            <person name="Daum C."/>
            <person name="Ng V."/>
            <person name="Clum A."/>
            <person name="Steindorff A."/>
            <person name="Ohm R."/>
            <person name="Martin F."/>
            <person name="Silar P."/>
            <person name="Natvig D."/>
            <person name="Lalanne C."/>
            <person name="Gautier V."/>
            <person name="Ament-Velasquez S.L."/>
            <person name="Kruys A."/>
            <person name="Hutchinson M.I."/>
            <person name="Powell A.J."/>
            <person name="Barry K."/>
            <person name="Miller A.N."/>
            <person name="Grigoriev I.V."/>
            <person name="Debuchy R."/>
            <person name="Gladieux P."/>
            <person name="Thoren M.H."/>
            <person name="Johannesson H."/>
        </authorList>
    </citation>
    <scope>NUCLEOTIDE SEQUENCE</scope>
    <source>
        <strain evidence="2">CBS 606.72</strain>
    </source>
</reference>
<organism evidence="2 3">
    <name type="scientific">Immersiella caudata</name>
    <dbReference type="NCBI Taxonomy" id="314043"/>
    <lineage>
        <taxon>Eukaryota</taxon>
        <taxon>Fungi</taxon>
        <taxon>Dikarya</taxon>
        <taxon>Ascomycota</taxon>
        <taxon>Pezizomycotina</taxon>
        <taxon>Sordariomycetes</taxon>
        <taxon>Sordariomycetidae</taxon>
        <taxon>Sordariales</taxon>
        <taxon>Lasiosphaeriaceae</taxon>
        <taxon>Immersiella</taxon>
    </lineage>
</organism>
<keyword evidence="1" id="KW-1133">Transmembrane helix</keyword>
<protein>
    <submittedName>
        <fullName evidence="2">Uncharacterized protein</fullName>
    </submittedName>
</protein>
<keyword evidence="1" id="KW-0472">Membrane</keyword>
<evidence type="ECO:0000256" key="1">
    <source>
        <dbReference type="SAM" id="Phobius"/>
    </source>
</evidence>
<evidence type="ECO:0000313" key="3">
    <source>
        <dbReference type="Proteomes" id="UP001175000"/>
    </source>
</evidence>
<evidence type="ECO:0000313" key="2">
    <source>
        <dbReference type="EMBL" id="KAK0620112.1"/>
    </source>
</evidence>
<keyword evidence="3" id="KW-1185">Reference proteome</keyword>
<accession>A0AA39WRG3</accession>
<comment type="caution">
    <text evidence="2">The sequence shown here is derived from an EMBL/GenBank/DDBJ whole genome shotgun (WGS) entry which is preliminary data.</text>
</comment>
<dbReference type="AlphaFoldDB" id="A0AA39WRG3"/>
<proteinExistence type="predicted"/>
<sequence>MTDRSETVSQERGALPSYLKHDVSTTITIVRAIQGVLTALVGITVSQSFSYLQWGFLRSSSDGGAPYLRQLALSPTTSVSGTLLLVFHRASGWGPRFWGVLRILLVALVGISGVVLFFHTELVVVYDTGHTYAASAGMGPFDASFVDPFMQELRDLAPSYKFNTLPYSYYGVVQDLVVNPFYSIPAQPLYCEPGSHQEKADDCAAYLLSGGTVLATPWIPTGYPDHPLVLMENVSMIHAEFSPVAAGKRFEDATECRLFGSNRTRIAVKLCLSQSGPATLDAGIFLCKGGIPNGVCQNTIDPIPNITTRFSFSRRYGNLLSAKANYTIISTADVGPPSPLPFTAFDVAAYNTVISWLLDYSAANIPAPSSIIETFWSSEFQLSHSFASAILRRNFRSILAFPVWLFNDNNHGSGNTNTESDGSELAVGLPSEYYTTASLVQPYTKIKFNRALVATFIGFQGAAILFAWVVLAWAIWMRRLLPEISSYPLFDAEFKAEARGEKVPDARSVWVYRDREILDVMGDARVERRAADDV</sequence>
<keyword evidence="1" id="KW-0812">Transmembrane</keyword>
<gene>
    <name evidence="2" type="ORF">B0T14DRAFT_480739</name>
</gene>
<feature type="transmembrane region" description="Helical" evidence="1">
    <location>
        <begin position="29"/>
        <end position="47"/>
    </location>
</feature>
<feature type="transmembrane region" description="Helical" evidence="1">
    <location>
        <begin position="451"/>
        <end position="476"/>
    </location>
</feature>
<dbReference type="EMBL" id="JAULSU010000004">
    <property type="protein sequence ID" value="KAK0620112.1"/>
    <property type="molecule type" value="Genomic_DNA"/>
</dbReference>
<feature type="transmembrane region" description="Helical" evidence="1">
    <location>
        <begin position="99"/>
        <end position="118"/>
    </location>
</feature>
<dbReference type="Proteomes" id="UP001175000">
    <property type="component" value="Unassembled WGS sequence"/>
</dbReference>